<dbReference type="PROSITE" id="PS50088">
    <property type="entry name" value="ANK_REPEAT"/>
    <property type="match status" value="2"/>
</dbReference>
<dbReference type="InterPro" id="IPR002110">
    <property type="entry name" value="Ankyrin_rpt"/>
</dbReference>
<dbReference type="Proteomes" id="UP000297527">
    <property type="component" value="Unassembled WGS sequence"/>
</dbReference>
<dbReference type="SMART" id="SM00248">
    <property type="entry name" value="ANK"/>
    <property type="match status" value="7"/>
</dbReference>
<reference evidence="5 6" key="1">
    <citation type="submission" date="2017-12" db="EMBL/GenBank/DDBJ databases">
        <title>Comparative genomics of Botrytis spp.</title>
        <authorList>
            <person name="Valero-Jimenez C.A."/>
            <person name="Tapia P."/>
            <person name="Veloso J."/>
            <person name="Silva-Moreno E."/>
            <person name="Staats M."/>
            <person name="Valdes J.H."/>
            <person name="Van Kan J.A.L."/>
        </authorList>
    </citation>
    <scope>NUCLEOTIDE SEQUENCE [LARGE SCALE GENOMIC DNA]</scope>
    <source>
        <strain evidence="5 6">MUCL11595</strain>
    </source>
</reference>
<keyword evidence="3 4" id="KW-0040">ANK repeat</keyword>
<evidence type="ECO:0000256" key="1">
    <source>
        <dbReference type="ARBA" id="ARBA00012210"/>
    </source>
</evidence>
<gene>
    <name evidence="5" type="ORF">BCON_0307g00060</name>
</gene>
<organism evidence="5 6">
    <name type="scientific">Botryotinia convoluta</name>
    <dbReference type="NCBI Taxonomy" id="54673"/>
    <lineage>
        <taxon>Eukaryota</taxon>
        <taxon>Fungi</taxon>
        <taxon>Dikarya</taxon>
        <taxon>Ascomycota</taxon>
        <taxon>Pezizomycotina</taxon>
        <taxon>Leotiomycetes</taxon>
        <taxon>Helotiales</taxon>
        <taxon>Sclerotiniaceae</taxon>
        <taxon>Botryotinia</taxon>
    </lineage>
</organism>
<comment type="caution">
    <text evidence="5">The sequence shown here is derived from an EMBL/GenBank/DDBJ whole genome shotgun (WGS) entry which is preliminary data.</text>
</comment>
<evidence type="ECO:0000313" key="6">
    <source>
        <dbReference type="Proteomes" id="UP000297527"/>
    </source>
</evidence>
<dbReference type="Pfam" id="PF12796">
    <property type="entry name" value="Ank_2"/>
    <property type="match status" value="2"/>
</dbReference>
<dbReference type="InterPro" id="IPR036770">
    <property type="entry name" value="Ankyrin_rpt-contain_sf"/>
</dbReference>
<feature type="repeat" description="ANK" evidence="4">
    <location>
        <begin position="365"/>
        <end position="397"/>
    </location>
</feature>
<dbReference type="GO" id="GO:0019706">
    <property type="term" value="F:protein-cysteine S-palmitoyltransferase activity"/>
    <property type="evidence" value="ECO:0007669"/>
    <property type="project" value="UniProtKB-EC"/>
</dbReference>
<evidence type="ECO:0000313" key="5">
    <source>
        <dbReference type="EMBL" id="TGO46795.1"/>
    </source>
</evidence>
<sequence>MAILTKDFVDLPDDVLAVIFDQILVTIGVWKIMNLRVLCRLFNTIITKTLCVNYMTNSKGPVDDALETCLKYPDSKLPCIAHLFIHLEMNYYPHHTILSPVYHAIHSVKTRSNNIQTRDEQTAFEIQVCHAIEERLKWGSNDDRDPGACGRRRPQFRNAAIGEDDEARLDIQTTFSVSIIAGNASIVRELLENCNADADLDNRYFGRPLHLAASYGRTEIIEILLECGADLSSIRPYLIHQSKRFTMHLQKFICTFGSPLRIAALNGHLEAVKLLAKPRYNAVLPYPEEEIQEVFRAAARSGSMALISTLAESFLKSLPSDLPSNIREEMLIQSIYWGKEEVIQLVLSSGVDINFAVSATWKTMPNWSPIHCAAYKGRSKVVQLLLENGANRDGYATGTRVRYNNNMNAIGFAVSKGHKDVVHVLLNHGVSFARDRCLLLKNTADSDKHMNRTALSYAIEIGDLLTLRLLVEAGYPVETIKDVKPINYNSSPVLLAMKCGWPHILEYTFSVSSEKIDPLDEEQFPLGSIVRNDFTSGQYPRRHAKEPYQLWYTQGRY</sequence>
<evidence type="ECO:0000256" key="2">
    <source>
        <dbReference type="ARBA" id="ARBA00022737"/>
    </source>
</evidence>
<dbReference type="Gene3D" id="1.25.40.20">
    <property type="entry name" value="Ankyrin repeat-containing domain"/>
    <property type="match status" value="1"/>
</dbReference>
<dbReference type="EMBL" id="PQXN01000306">
    <property type="protein sequence ID" value="TGO46795.1"/>
    <property type="molecule type" value="Genomic_DNA"/>
</dbReference>
<dbReference type="OrthoDB" id="4772757at2759"/>
<dbReference type="AlphaFoldDB" id="A0A4Z1HDH1"/>
<feature type="repeat" description="ANK" evidence="4">
    <location>
        <begin position="208"/>
        <end position="236"/>
    </location>
</feature>
<dbReference type="PROSITE" id="PS50297">
    <property type="entry name" value="ANK_REP_REGION"/>
    <property type="match status" value="2"/>
</dbReference>
<proteinExistence type="predicted"/>
<protein>
    <recommendedName>
        <fullName evidence="1">protein S-acyltransferase</fullName>
        <ecNumber evidence="1">2.3.1.225</ecNumber>
    </recommendedName>
</protein>
<evidence type="ECO:0000256" key="3">
    <source>
        <dbReference type="ARBA" id="ARBA00023043"/>
    </source>
</evidence>
<accession>A0A4Z1HDH1</accession>
<dbReference type="PANTHER" id="PTHR24161">
    <property type="entry name" value="ANK_REP_REGION DOMAIN-CONTAINING PROTEIN-RELATED"/>
    <property type="match status" value="1"/>
</dbReference>
<dbReference type="SUPFAM" id="SSF48403">
    <property type="entry name" value="Ankyrin repeat"/>
    <property type="match status" value="1"/>
</dbReference>
<keyword evidence="6" id="KW-1185">Reference proteome</keyword>
<dbReference type="EC" id="2.3.1.225" evidence="1"/>
<dbReference type="PANTHER" id="PTHR24161:SF85">
    <property type="entry name" value="PALMITOYLTRANSFERASE HIP14"/>
    <property type="match status" value="1"/>
</dbReference>
<evidence type="ECO:0000256" key="4">
    <source>
        <dbReference type="PROSITE-ProRule" id="PRU00023"/>
    </source>
</evidence>
<name>A0A4Z1HDH1_9HELO</name>
<keyword evidence="2" id="KW-0677">Repeat</keyword>